<organism evidence="9 10">
    <name type="scientific">Tumebacillus lacus</name>
    <dbReference type="NCBI Taxonomy" id="2995335"/>
    <lineage>
        <taxon>Bacteria</taxon>
        <taxon>Bacillati</taxon>
        <taxon>Bacillota</taxon>
        <taxon>Bacilli</taxon>
        <taxon>Bacillales</taxon>
        <taxon>Alicyclobacillaceae</taxon>
        <taxon>Tumebacillus</taxon>
    </lineage>
</organism>
<gene>
    <name evidence="9" type="ORF">OS242_18560</name>
</gene>
<keyword evidence="10" id="KW-1185">Reference proteome</keyword>
<dbReference type="Gene3D" id="3.40.720.10">
    <property type="entry name" value="Alkaline Phosphatase, subunit A"/>
    <property type="match status" value="1"/>
</dbReference>
<evidence type="ECO:0000313" key="9">
    <source>
        <dbReference type="EMBL" id="MCX7571944.1"/>
    </source>
</evidence>
<reference evidence="9 10" key="1">
    <citation type="submission" date="2022-11" db="EMBL/GenBank/DDBJ databases">
        <title>Study of microbial diversity in lake waters.</title>
        <authorList>
            <person name="Zhang J."/>
        </authorList>
    </citation>
    <scope>NUCLEOTIDE SEQUENCE [LARGE SCALE GENOMIC DNA]</scope>
    <source>
        <strain evidence="9 10">DT12</strain>
    </source>
</reference>
<dbReference type="Pfam" id="PF00884">
    <property type="entry name" value="Sulfatase"/>
    <property type="match status" value="1"/>
</dbReference>
<evidence type="ECO:0000259" key="8">
    <source>
        <dbReference type="Pfam" id="PF00884"/>
    </source>
</evidence>
<comment type="caution">
    <text evidence="9">The sequence shown here is derived from an EMBL/GenBank/DDBJ whole genome shotgun (WGS) entry which is preliminary data.</text>
</comment>
<evidence type="ECO:0000256" key="7">
    <source>
        <dbReference type="SAM" id="Phobius"/>
    </source>
</evidence>
<dbReference type="Proteomes" id="UP001208017">
    <property type="component" value="Unassembled WGS sequence"/>
</dbReference>
<dbReference type="PANTHER" id="PTHR47371:SF3">
    <property type="entry name" value="PHOSPHOGLYCEROL TRANSFERASE I"/>
    <property type="match status" value="1"/>
</dbReference>
<comment type="subcellular location">
    <subcellularLocation>
        <location evidence="1">Cell membrane</location>
        <topology evidence="1">Multi-pass membrane protein</topology>
    </subcellularLocation>
</comment>
<accession>A0ABT3X4Y2</accession>
<evidence type="ECO:0000256" key="1">
    <source>
        <dbReference type="ARBA" id="ARBA00004651"/>
    </source>
</evidence>
<comment type="pathway">
    <text evidence="2">Cell wall biogenesis; lipoteichoic acid biosynthesis.</text>
</comment>
<keyword evidence="4 7" id="KW-0812">Transmembrane</keyword>
<evidence type="ECO:0000256" key="5">
    <source>
        <dbReference type="ARBA" id="ARBA00022989"/>
    </source>
</evidence>
<keyword evidence="5 7" id="KW-1133">Transmembrane helix</keyword>
<evidence type="ECO:0000256" key="6">
    <source>
        <dbReference type="ARBA" id="ARBA00023136"/>
    </source>
</evidence>
<feature type="transmembrane region" description="Helical" evidence="7">
    <location>
        <begin position="46"/>
        <end position="68"/>
    </location>
</feature>
<protein>
    <submittedName>
        <fullName evidence="9">LTA synthase family protein</fullName>
    </submittedName>
</protein>
<dbReference type="EMBL" id="JAPMLT010000014">
    <property type="protein sequence ID" value="MCX7571944.1"/>
    <property type="molecule type" value="Genomic_DNA"/>
</dbReference>
<dbReference type="InterPro" id="IPR050448">
    <property type="entry name" value="OpgB/LTA_synthase_biosynth"/>
</dbReference>
<feature type="transmembrane region" description="Helical" evidence="7">
    <location>
        <begin position="124"/>
        <end position="145"/>
    </location>
</feature>
<dbReference type="Gene3D" id="3.30.1120.170">
    <property type="match status" value="1"/>
</dbReference>
<feature type="transmembrane region" description="Helical" evidence="7">
    <location>
        <begin position="101"/>
        <end position="118"/>
    </location>
</feature>
<dbReference type="InterPro" id="IPR017850">
    <property type="entry name" value="Alkaline_phosphatase_core_sf"/>
</dbReference>
<dbReference type="InterPro" id="IPR000917">
    <property type="entry name" value="Sulfatase_N"/>
</dbReference>
<evidence type="ECO:0000256" key="4">
    <source>
        <dbReference type="ARBA" id="ARBA00022692"/>
    </source>
</evidence>
<proteinExistence type="predicted"/>
<dbReference type="RefSeq" id="WP_267153193.1">
    <property type="nucleotide sequence ID" value="NZ_JAPMLT010000014.1"/>
</dbReference>
<keyword evidence="3" id="KW-1003">Cell membrane</keyword>
<evidence type="ECO:0000313" key="10">
    <source>
        <dbReference type="Proteomes" id="UP001208017"/>
    </source>
</evidence>
<sequence length="864" mass="98639">MNLWIQRAMGRKAKVSAGQVSWSLAVAFLLFLTVLVHPAVTAVLLAGIYLLAYTNLLHIRFFGSLLGYGQLKQFLGSFDQLKNNKVVLRTGAANLRRKNDLGVLLLWLLNVGFAWWPSFELQGVELLGLLLLGGLLLAWSVWSLVNARKQRKTAYLYFERLGLVGYYAAAAEINARPAREERIGEDSVDAEEIRSENDRARQHPLYGRYRGKNLIFIQLESFQQFLLDRKTVGQEITPFLNRLKQQSISFENIHAQYAMGHTADVELVALNSLYPMRHEVVNFTHYDKTYRALPHLLKEQGYASAAFHGHTGEYYNRVIMFQTYGFDHFFAEDHYQVTERIGLGFPDRPFLLQSADKIAQMTRPFFAHLITLTSHFPFEIDQRGLPDDPDLSPMLNNYFQSVHYTDQALAAFFDELERDGTLDDTVVVLFGDHEGVPLQHVDELIAWLGRDPSQRAYHDFDLRKVPFLICAGEAGSLTPQTITTAGSTLDLLPTVQSLFGIERTKVQYGCNLFVKEDDFVISRVYPDGTFASEEYVYLADVTETFEQGTLYDRKTQRPIPFDHTHESYELFVKAKRAVASSDAVIRNDRMRRADGISAGLPPQFEFELSPELSECLPLMERDAIILPYTYAFEQIQKEAQELTGEATWQEPIWDAFYEQHRVRLAYLHQLDLEANGRPIYFQDSVYLPFLSEAGYELEVVKGQTIFDLIESVDRYSLILLAVKDEGSQALSPKLRLRLSDIQIKELNPSRLRWSYLNVILKTNRLDSLDERAADELLELDVAKGSKIDGFTMPFDLSVKSAGASHGNLSSIRIDGREYAQNHRGINIVVYSLTEKQVVQSTFVDTFNTLYARQTVYVARKHERG</sequence>
<evidence type="ECO:0000256" key="2">
    <source>
        <dbReference type="ARBA" id="ARBA00004936"/>
    </source>
</evidence>
<feature type="transmembrane region" description="Helical" evidence="7">
    <location>
        <begin position="20"/>
        <end position="40"/>
    </location>
</feature>
<evidence type="ECO:0000256" key="3">
    <source>
        <dbReference type="ARBA" id="ARBA00022475"/>
    </source>
</evidence>
<dbReference type="CDD" id="cd16015">
    <property type="entry name" value="LTA_synthase"/>
    <property type="match status" value="1"/>
</dbReference>
<feature type="domain" description="Sulfatase N-terminal" evidence="8">
    <location>
        <begin position="212"/>
        <end position="501"/>
    </location>
</feature>
<dbReference type="PANTHER" id="PTHR47371">
    <property type="entry name" value="LIPOTEICHOIC ACID SYNTHASE"/>
    <property type="match status" value="1"/>
</dbReference>
<dbReference type="SUPFAM" id="SSF53649">
    <property type="entry name" value="Alkaline phosphatase-like"/>
    <property type="match status" value="1"/>
</dbReference>
<name>A0ABT3X4Y2_9BACL</name>
<keyword evidence="6 7" id="KW-0472">Membrane</keyword>